<evidence type="ECO:0000313" key="6">
    <source>
        <dbReference type="EMBL" id="KAI7838311.1"/>
    </source>
</evidence>
<comment type="caution">
    <text evidence="6">The sequence shown here is derived from an EMBL/GenBank/DDBJ whole genome shotgun (WGS) entry which is preliminary data.</text>
</comment>
<dbReference type="PANTHER" id="PTHR30383">
    <property type="entry name" value="THIOESTERASE 1/PROTEASE 1/LYSOPHOSPHOLIPASE L1"/>
    <property type="match status" value="1"/>
</dbReference>
<keyword evidence="3" id="KW-0862">Zinc</keyword>
<gene>
    <name evidence="6" type="ORF">COHA_007880</name>
</gene>
<accession>A0AAD5GZD6</accession>
<dbReference type="InterPro" id="IPR036514">
    <property type="entry name" value="SGNH_hydro_sf"/>
</dbReference>
<evidence type="ECO:0000256" key="1">
    <source>
        <dbReference type="ARBA" id="ARBA00022723"/>
    </source>
</evidence>
<reference evidence="6" key="1">
    <citation type="submission" date="2020-11" db="EMBL/GenBank/DDBJ databases">
        <title>Chlorella ohadii genome sequencing and assembly.</title>
        <authorList>
            <person name="Murik O."/>
            <person name="Treves H."/>
            <person name="Kedem I."/>
            <person name="Shotland Y."/>
            <person name="Kaplan A."/>
        </authorList>
    </citation>
    <scope>NUCLEOTIDE SEQUENCE</scope>
    <source>
        <strain evidence="6">1</strain>
    </source>
</reference>
<evidence type="ECO:0000259" key="5">
    <source>
        <dbReference type="PROSITE" id="PS50865"/>
    </source>
</evidence>
<evidence type="ECO:0000313" key="7">
    <source>
        <dbReference type="Proteomes" id="UP001205105"/>
    </source>
</evidence>
<keyword evidence="1" id="KW-0479">Metal-binding</keyword>
<dbReference type="Gene3D" id="6.10.140.2220">
    <property type="match status" value="1"/>
</dbReference>
<dbReference type="GO" id="GO:0008270">
    <property type="term" value="F:zinc ion binding"/>
    <property type="evidence" value="ECO:0007669"/>
    <property type="project" value="UniProtKB-KW"/>
</dbReference>
<dbReference type="Gene3D" id="3.40.50.1110">
    <property type="entry name" value="SGNH hydrolase"/>
    <property type="match status" value="1"/>
</dbReference>
<proteinExistence type="predicted"/>
<evidence type="ECO:0000256" key="3">
    <source>
        <dbReference type="ARBA" id="ARBA00022833"/>
    </source>
</evidence>
<dbReference type="SUPFAM" id="SSF52266">
    <property type="entry name" value="SGNH hydrolase"/>
    <property type="match status" value="1"/>
</dbReference>
<dbReference type="InterPro" id="IPR051532">
    <property type="entry name" value="Ester_Hydrolysis_Enzymes"/>
</dbReference>
<dbReference type="Pfam" id="PF13472">
    <property type="entry name" value="Lipase_GDSL_2"/>
    <property type="match status" value="1"/>
</dbReference>
<feature type="domain" description="MYND-type" evidence="5">
    <location>
        <begin position="261"/>
        <end position="297"/>
    </location>
</feature>
<keyword evidence="2 4" id="KW-0863">Zinc-finger</keyword>
<evidence type="ECO:0000256" key="4">
    <source>
        <dbReference type="PROSITE-ProRule" id="PRU00134"/>
    </source>
</evidence>
<dbReference type="EMBL" id="JADXDR010000129">
    <property type="protein sequence ID" value="KAI7838311.1"/>
    <property type="molecule type" value="Genomic_DNA"/>
</dbReference>
<dbReference type="PROSITE" id="PS50865">
    <property type="entry name" value="ZF_MYND_2"/>
    <property type="match status" value="1"/>
</dbReference>
<organism evidence="6 7">
    <name type="scientific">Chlorella ohadii</name>
    <dbReference type="NCBI Taxonomy" id="2649997"/>
    <lineage>
        <taxon>Eukaryota</taxon>
        <taxon>Viridiplantae</taxon>
        <taxon>Chlorophyta</taxon>
        <taxon>core chlorophytes</taxon>
        <taxon>Trebouxiophyceae</taxon>
        <taxon>Chlorellales</taxon>
        <taxon>Chlorellaceae</taxon>
        <taxon>Chlorella clade</taxon>
        <taxon>Chlorella</taxon>
    </lineage>
</organism>
<sequence length="549" mass="59327">MAALLFAILQDASVHHRELQPLYTLAATAAYVVLLAVTATTYSQAASLANSTAPLISQSTSSRRLSAGLDWEEQVSLDDAAGVLERLLQPIRQWRPQLQEQLAGLGDAPLTIRQMELELLSQLAVVHTWAATPDGAYCGGRINQQHAAAGRAAFSKALELSDGEFYNAGVLAALSNLLRRTGAEAEGQAALRRAVAAARAAGDSFRELNAASALATAIPGQDGWSYREVEGLVVVMQRCLQDCKPWLPSRLWSNHRESGLCSGCGGHSTELKFCARCRTAQYCSRACQAQHWRAGHKADPRAPASAMGRAAAVVLLAAVGFAALVAAAEFSPNSIPDWVYMGKQRPTAQEDLDFNYQDVAVMNGVGKAYDLVLWGDSLTADMRDWRADAWDDFFPPGELLAQPLGMGGSTVQELAARIIKDGERPDIDPKAIVLWVGTNNVKQPNAKNANPADKLDWLIQWLQHNMPNTKLAVSGLIPNDAKDVGPTNEEYKAMAEARGVLFFDCTEGLDPSDKEQYEDGTHLTRAGQRVWLECMRPAVQPLLAGNATA</sequence>
<dbReference type="Proteomes" id="UP001205105">
    <property type="component" value="Unassembled WGS sequence"/>
</dbReference>
<dbReference type="InterPro" id="IPR013830">
    <property type="entry name" value="SGNH_hydro"/>
</dbReference>
<protein>
    <recommendedName>
        <fullName evidence="5">MYND-type domain-containing protein</fullName>
    </recommendedName>
</protein>
<evidence type="ECO:0000256" key="2">
    <source>
        <dbReference type="ARBA" id="ARBA00022771"/>
    </source>
</evidence>
<keyword evidence="7" id="KW-1185">Reference proteome</keyword>
<dbReference type="Pfam" id="PF01753">
    <property type="entry name" value="zf-MYND"/>
    <property type="match status" value="1"/>
</dbReference>
<dbReference type="SUPFAM" id="SSF144232">
    <property type="entry name" value="HIT/MYND zinc finger-like"/>
    <property type="match status" value="1"/>
</dbReference>
<name>A0AAD5GZD6_9CHLO</name>
<dbReference type="AlphaFoldDB" id="A0AAD5GZD6"/>
<dbReference type="InterPro" id="IPR002893">
    <property type="entry name" value="Znf_MYND"/>
</dbReference>